<dbReference type="Pfam" id="PF00126">
    <property type="entry name" value="HTH_1"/>
    <property type="match status" value="1"/>
</dbReference>
<dbReference type="Pfam" id="PF03466">
    <property type="entry name" value="LysR_substrate"/>
    <property type="match status" value="1"/>
</dbReference>
<dbReference type="EMBL" id="JAMAST010000002">
    <property type="protein sequence ID" value="MCL1630990.1"/>
    <property type="molecule type" value="Genomic_DNA"/>
</dbReference>
<evidence type="ECO:0000256" key="4">
    <source>
        <dbReference type="ARBA" id="ARBA00023163"/>
    </source>
</evidence>
<evidence type="ECO:0000256" key="2">
    <source>
        <dbReference type="ARBA" id="ARBA00023015"/>
    </source>
</evidence>
<evidence type="ECO:0000313" key="6">
    <source>
        <dbReference type="EMBL" id="MCL1630990.1"/>
    </source>
</evidence>
<evidence type="ECO:0000313" key="7">
    <source>
        <dbReference type="Proteomes" id="UP001203004"/>
    </source>
</evidence>
<dbReference type="InterPro" id="IPR036388">
    <property type="entry name" value="WH-like_DNA-bd_sf"/>
</dbReference>
<dbReference type="PROSITE" id="PS50931">
    <property type="entry name" value="HTH_LYSR"/>
    <property type="match status" value="1"/>
</dbReference>
<comment type="similarity">
    <text evidence="1">Belongs to the LysR transcriptional regulatory family.</text>
</comment>
<dbReference type="InterPro" id="IPR000847">
    <property type="entry name" value="LysR_HTH_N"/>
</dbReference>
<keyword evidence="2" id="KW-0805">Transcription regulation</keyword>
<reference evidence="6 7" key="1">
    <citation type="submission" date="2022-05" db="EMBL/GenBank/DDBJ databases">
        <title>Sporolactobacillus sp nov CPB3-1, isolated from tree bark (Mangifera indica L.).</title>
        <authorList>
            <person name="Phuengjayaem S."/>
            <person name="Tanasupawat S."/>
        </authorList>
    </citation>
    <scope>NUCLEOTIDE SEQUENCE [LARGE SCALE GENOMIC DNA]</scope>
    <source>
        <strain evidence="6 7">CPB3-1</strain>
    </source>
</reference>
<dbReference type="PANTHER" id="PTHR30126:SF78">
    <property type="entry name" value="HTH LYSR-TYPE DOMAIN-CONTAINING PROTEIN"/>
    <property type="match status" value="1"/>
</dbReference>
<feature type="domain" description="HTH lysR-type" evidence="5">
    <location>
        <begin position="1"/>
        <end position="58"/>
    </location>
</feature>
<keyword evidence="3" id="KW-0238">DNA-binding</keyword>
<accession>A0ABT0M7Z3</accession>
<dbReference type="SUPFAM" id="SSF53850">
    <property type="entry name" value="Periplasmic binding protein-like II"/>
    <property type="match status" value="1"/>
</dbReference>
<dbReference type="PANTHER" id="PTHR30126">
    <property type="entry name" value="HTH-TYPE TRANSCRIPTIONAL REGULATOR"/>
    <property type="match status" value="1"/>
</dbReference>
<dbReference type="Proteomes" id="UP001203004">
    <property type="component" value="Unassembled WGS sequence"/>
</dbReference>
<dbReference type="InterPro" id="IPR005119">
    <property type="entry name" value="LysR_subst-bd"/>
</dbReference>
<gene>
    <name evidence="6" type="ORF">M3N64_03395</name>
</gene>
<dbReference type="PRINTS" id="PR00039">
    <property type="entry name" value="HTHLYSR"/>
</dbReference>
<dbReference type="Gene3D" id="1.10.10.10">
    <property type="entry name" value="Winged helix-like DNA-binding domain superfamily/Winged helix DNA-binding domain"/>
    <property type="match status" value="1"/>
</dbReference>
<protein>
    <submittedName>
        <fullName evidence="6">LysR family transcriptional regulator</fullName>
    </submittedName>
</protein>
<sequence>MKLSDLELIMVLSDEGNMRKAAEKLFVSQPALSQRLQSIENEWNTQLFVRSKRGVSLTAEGEILLRFARETLEKLAETRAEIQAHASEIHGTLKIAVSSVNGQYWMPDVLKAFVQQHPLVKISLTTGWSSELLAQLYRAECHCAIVRGMPKWGGGKIHLFSDPLNFVDSKIESLKELGDDGRPYIQFRSDSSYDQIIQGWWHAQNLRVPMRTIMVDQIETCKQMVTHGIGYAVLPSISLTEKDHVHCIPLHDRQGNAIVRENWLLYDQEIIKLNQVQAFVELIKHRLFKEN</sequence>
<dbReference type="Gene3D" id="3.40.190.290">
    <property type="match status" value="1"/>
</dbReference>
<evidence type="ECO:0000259" key="5">
    <source>
        <dbReference type="PROSITE" id="PS50931"/>
    </source>
</evidence>
<dbReference type="SUPFAM" id="SSF46785">
    <property type="entry name" value="Winged helix' DNA-binding domain"/>
    <property type="match status" value="1"/>
</dbReference>
<evidence type="ECO:0000256" key="3">
    <source>
        <dbReference type="ARBA" id="ARBA00023125"/>
    </source>
</evidence>
<dbReference type="InterPro" id="IPR036390">
    <property type="entry name" value="WH_DNA-bd_sf"/>
</dbReference>
<proteinExistence type="inferred from homology"/>
<dbReference type="RefSeq" id="WP_249097905.1">
    <property type="nucleotide sequence ID" value="NZ_JAMAST010000002.1"/>
</dbReference>
<organism evidence="6 7">
    <name type="scientific">Sporolactobacillus mangiferae</name>
    <dbReference type="NCBI Taxonomy" id="2940498"/>
    <lineage>
        <taxon>Bacteria</taxon>
        <taxon>Bacillati</taxon>
        <taxon>Bacillota</taxon>
        <taxon>Bacilli</taxon>
        <taxon>Bacillales</taxon>
        <taxon>Sporolactobacillaceae</taxon>
        <taxon>Sporolactobacillus</taxon>
    </lineage>
</organism>
<comment type="caution">
    <text evidence="6">The sequence shown here is derived from an EMBL/GenBank/DDBJ whole genome shotgun (WGS) entry which is preliminary data.</text>
</comment>
<dbReference type="CDD" id="cd05466">
    <property type="entry name" value="PBP2_LTTR_substrate"/>
    <property type="match status" value="1"/>
</dbReference>
<evidence type="ECO:0000256" key="1">
    <source>
        <dbReference type="ARBA" id="ARBA00009437"/>
    </source>
</evidence>
<keyword evidence="7" id="KW-1185">Reference proteome</keyword>
<name>A0ABT0M7Z3_9BACL</name>
<keyword evidence="4" id="KW-0804">Transcription</keyword>